<evidence type="ECO:0000313" key="1">
    <source>
        <dbReference type="EMBL" id="KKN77665.1"/>
    </source>
</evidence>
<comment type="caution">
    <text evidence="1">The sequence shown here is derived from an EMBL/GenBank/DDBJ whole genome shotgun (WGS) entry which is preliminary data.</text>
</comment>
<sequence>MSLRTRQNISNDGLDDRIARFVHAQRTGDWLNYPPAEIDEHPTFLAAFEAKRRTRKMLMKSKQQIEHKKDLTT</sequence>
<accession>A0A0F9T8V2</accession>
<proteinExistence type="predicted"/>
<gene>
    <name evidence="1" type="ORF">LCGC14_0357900</name>
</gene>
<reference evidence="1" key="1">
    <citation type="journal article" date="2015" name="Nature">
        <title>Complex archaea that bridge the gap between prokaryotes and eukaryotes.</title>
        <authorList>
            <person name="Spang A."/>
            <person name="Saw J.H."/>
            <person name="Jorgensen S.L."/>
            <person name="Zaremba-Niedzwiedzka K."/>
            <person name="Martijn J."/>
            <person name="Lind A.E."/>
            <person name="van Eijk R."/>
            <person name="Schleper C."/>
            <person name="Guy L."/>
            <person name="Ettema T.J."/>
        </authorList>
    </citation>
    <scope>NUCLEOTIDE SEQUENCE</scope>
</reference>
<name>A0A0F9T8V2_9ZZZZ</name>
<protein>
    <submittedName>
        <fullName evidence="1">Uncharacterized protein</fullName>
    </submittedName>
</protein>
<dbReference type="EMBL" id="LAZR01000275">
    <property type="protein sequence ID" value="KKN77665.1"/>
    <property type="molecule type" value="Genomic_DNA"/>
</dbReference>
<organism evidence="1">
    <name type="scientific">marine sediment metagenome</name>
    <dbReference type="NCBI Taxonomy" id="412755"/>
    <lineage>
        <taxon>unclassified sequences</taxon>
        <taxon>metagenomes</taxon>
        <taxon>ecological metagenomes</taxon>
    </lineage>
</organism>
<dbReference type="AlphaFoldDB" id="A0A0F9T8V2"/>